<dbReference type="InterPro" id="IPR008554">
    <property type="entry name" value="Glutaredoxin-like"/>
</dbReference>
<reference evidence="1 4" key="2">
    <citation type="submission" date="2021-05" db="EMBL/GenBank/DDBJ databases">
        <title>Molecular characterization for Shewanella algae harboring chromosomal blaOXA-55-like strains isolated from clinical and environment sample.</title>
        <authorList>
            <person name="Ohama Y."/>
            <person name="Aoki K."/>
            <person name="Harada S."/>
            <person name="Moriya K."/>
            <person name="Ishii Y."/>
            <person name="Tateda K."/>
        </authorList>
    </citation>
    <scope>NUCLEOTIDE SEQUENCE [LARGE SCALE GENOMIC DNA]</scope>
    <source>
        <strain evidence="1 4">MBTL60-118</strain>
    </source>
</reference>
<dbReference type="EMBL" id="BPEU01000017">
    <property type="protein sequence ID" value="GIU42035.1"/>
    <property type="molecule type" value="Genomic_DNA"/>
</dbReference>
<dbReference type="SUPFAM" id="SSF52833">
    <property type="entry name" value="Thioredoxin-like"/>
    <property type="match status" value="1"/>
</dbReference>
<dbReference type="InterPro" id="IPR036249">
    <property type="entry name" value="Thioredoxin-like_sf"/>
</dbReference>
<evidence type="ECO:0000313" key="4">
    <source>
        <dbReference type="Proteomes" id="UP000773469"/>
    </source>
</evidence>
<dbReference type="Pfam" id="PF05768">
    <property type="entry name" value="Glrx-like"/>
    <property type="match status" value="1"/>
</dbReference>
<reference evidence="2 3" key="1">
    <citation type="submission" date="2016-07" db="EMBL/GenBank/DDBJ databases">
        <title>Whole-genome of two Shewanella species isolated from a digestive organ of sea cucumber Apostichopus japonicus Selenka 1867.</title>
        <authorList>
            <person name="Hong H.-H."/>
            <person name="Choi H."/>
            <person name="Cheon S."/>
            <person name="Oh J.-S."/>
            <person name="Lee H.-G."/>
            <person name="Park C."/>
        </authorList>
    </citation>
    <scope>NUCLEOTIDE SEQUENCE [LARGE SCALE GENOMIC DNA]</scope>
    <source>
        <strain evidence="2 3">CSB03KR</strain>
    </source>
</reference>
<evidence type="ECO:0000313" key="3">
    <source>
        <dbReference type="Proteomes" id="UP000095230"/>
    </source>
</evidence>
<dbReference type="Gene3D" id="3.40.30.10">
    <property type="entry name" value="Glutaredoxin"/>
    <property type="match status" value="1"/>
</dbReference>
<dbReference type="AlphaFoldDB" id="A0A1E5IZ86"/>
<organism evidence="2 3">
    <name type="scientific">Shewanella colwelliana</name>
    <name type="common">Alteromonas colwelliana</name>
    <dbReference type="NCBI Taxonomy" id="23"/>
    <lineage>
        <taxon>Bacteria</taxon>
        <taxon>Pseudomonadati</taxon>
        <taxon>Pseudomonadota</taxon>
        <taxon>Gammaproteobacteria</taxon>
        <taxon>Alteromonadales</taxon>
        <taxon>Shewanellaceae</taxon>
        <taxon>Shewanella</taxon>
    </lineage>
</organism>
<comment type="caution">
    <text evidence="2">The sequence shown here is derived from an EMBL/GenBank/DDBJ whole genome shotgun (WGS) entry which is preliminary data.</text>
</comment>
<protein>
    <submittedName>
        <fullName evidence="2">Glutaredoxin</fullName>
    </submittedName>
    <submittedName>
        <fullName evidence="1">Thioredoxin family protein</fullName>
    </submittedName>
</protein>
<evidence type="ECO:0000313" key="2">
    <source>
        <dbReference type="EMBL" id="OEG75860.1"/>
    </source>
</evidence>
<dbReference type="OrthoDB" id="8537427at2"/>
<evidence type="ECO:0000313" key="1">
    <source>
        <dbReference type="EMBL" id="GIU42035.1"/>
    </source>
</evidence>
<dbReference type="EMBL" id="MCBT01000001">
    <property type="protein sequence ID" value="OEG75860.1"/>
    <property type="molecule type" value="Genomic_DNA"/>
</dbReference>
<dbReference type="STRING" id="23.BEL05_16715"/>
<sequence length="78" mass="8944">MPNEAAFTLFHTDMCHLCEQAQELIASLGIMYNTQDICESDVLAERYGTRIPVLMRQRDHAELNWPFDIAQLTQFIGA</sequence>
<name>A0A1E5IZ86_SHECO</name>
<keyword evidence="4" id="KW-1185">Reference proteome</keyword>
<dbReference type="RefSeq" id="WP_028764946.1">
    <property type="nucleotide sequence ID" value="NZ_BPEU01000017.1"/>
</dbReference>
<proteinExistence type="predicted"/>
<accession>A0A1E5IZ86</accession>
<dbReference type="Proteomes" id="UP000095230">
    <property type="component" value="Unassembled WGS sequence"/>
</dbReference>
<dbReference type="Proteomes" id="UP000773469">
    <property type="component" value="Unassembled WGS sequence"/>
</dbReference>
<gene>
    <name evidence="2" type="ORF">BEL05_16715</name>
    <name evidence="1" type="ORF">TUM3794_24400</name>
</gene>